<name>A0A5J4V8Z1_9EUKA</name>
<gene>
    <name evidence="2" type="ORF">EZS28_025476</name>
</gene>
<organism evidence="2 3">
    <name type="scientific">Streblomastix strix</name>
    <dbReference type="NCBI Taxonomy" id="222440"/>
    <lineage>
        <taxon>Eukaryota</taxon>
        <taxon>Metamonada</taxon>
        <taxon>Preaxostyla</taxon>
        <taxon>Oxymonadida</taxon>
        <taxon>Streblomastigidae</taxon>
        <taxon>Streblomastix</taxon>
    </lineage>
</organism>
<protein>
    <submittedName>
        <fullName evidence="2">Uncharacterized protein</fullName>
    </submittedName>
</protein>
<dbReference type="Proteomes" id="UP000324800">
    <property type="component" value="Unassembled WGS sequence"/>
</dbReference>
<feature type="region of interest" description="Disordered" evidence="1">
    <location>
        <begin position="184"/>
        <end position="220"/>
    </location>
</feature>
<dbReference type="EMBL" id="SNRW01008778">
    <property type="protein sequence ID" value="KAA6378998.1"/>
    <property type="molecule type" value="Genomic_DNA"/>
</dbReference>
<evidence type="ECO:0000313" key="2">
    <source>
        <dbReference type="EMBL" id="KAA6378998.1"/>
    </source>
</evidence>
<reference evidence="2 3" key="1">
    <citation type="submission" date="2019-03" db="EMBL/GenBank/DDBJ databases">
        <title>Single cell metagenomics reveals metabolic interactions within the superorganism composed of flagellate Streblomastix strix and complex community of Bacteroidetes bacteria on its surface.</title>
        <authorList>
            <person name="Treitli S.C."/>
            <person name="Kolisko M."/>
            <person name="Husnik F."/>
            <person name="Keeling P."/>
            <person name="Hampl V."/>
        </authorList>
    </citation>
    <scope>NUCLEOTIDE SEQUENCE [LARGE SCALE GENOMIC DNA]</scope>
    <source>
        <strain evidence="2">ST1C</strain>
    </source>
</reference>
<sequence>MSTDRLSQSNSSGKGEKETIFMKQVRRRVLSLPEFKICEILTRFKFLYIGLEPEDPDYEEKILLISTAQINESKERQAKNARLQVPEGFIHLSQIQHDIRLAWVEDKHRTTKKENIGEQQEQCRARDLQEMNNLQIYQGNTVLGSKNLPDEVTISTGSSLEDLCLTHEPNRILGINLVRSHGLGQGIDPDPNRRQMSHSVSLTRDQRNNQDKSHGQKSEVSSHTLLVLRIYGCRMHQIEDVEMSMYGQPQNPQSCRTRNKLQLTQIFRSLYQQLEEQLLKLQIKIIEKNHQLRTSRTHT</sequence>
<comment type="caution">
    <text evidence="2">The sequence shown here is derived from an EMBL/GenBank/DDBJ whole genome shotgun (WGS) entry which is preliminary data.</text>
</comment>
<dbReference type="AlphaFoldDB" id="A0A5J4V8Z1"/>
<feature type="compositionally biased region" description="Basic and acidic residues" evidence="1">
    <location>
        <begin position="204"/>
        <end position="217"/>
    </location>
</feature>
<evidence type="ECO:0000313" key="3">
    <source>
        <dbReference type="Proteomes" id="UP000324800"/>
    </source>
</evidence>
<accession>A0A5J4V8Z1</accession>
<proteinExistence type="predicted"/>
<evidence type="ECO:0000256" key="1">
    <source>
        <dbReference type="SAM" id="MobiDB-lite"/>
    </source>
</evidence>